<gene>
    <name evidence="3" type="ORF">MNEG_6429</name>
</gene>
<dbReference type="KEGG" id="mng:MNEG_6429"/>
<feature type="region of interest" description="Disordered" evidence="2">
    <location>
        <begin position="201"/>
        <end position="247"/>
    </location>
</feature>
<feature type="region of interest" description="Disordered" evidence="2">
    <location>
        <begin position="146"/>
        <end position="166"/>
    </location>
</feature>
<evidence type="ECO:0000313" key="4">
    <source>
        <dbReference type="Proteomes" id="UP000054498"/>
    </source>
</evidence>
<dbReference type="Proteomes" id="UP000054498">
    <property type="component" value="Unassembled WGS sequence"/>
</dbReference>
<feature type="compositionally biased region" description="Low complexity" evidence="2">
    <location>
        <begin position="233"/>
        <end position="247"/>
    </location>
</feature>
<feature type="compositionally biased region" description="Low complexity" evidence="2">
    <location>
        <begin position="51"/>
        <end position="65"/>
    </location>
</feature>
<dbReference type="AlphaFoldDB" id="A0A0D2MLV3"/>
<feature type="compositionally biased region" description="Polar residues" evidence="2">
    <location>
        <begin position="15"/>
        <end position="28"/>
    </location>
</feature>
<organism evidence="3 4">
    <name type="scientific">Monoraphidium neglectum</name>
    <dbReference type="NCBI Taxonomy" id="145388"/>
    <lineage>
        <taxon>Eukaryota</taxon>
        <taxon>Viridiplantae</taxon>
        <taxon>Chlorophyta</taxon>
        <taxon>core chlorophytes</taxon>
        <taxon>Chlorophyceae</taxon>
        <taxon>CS clade</taxon>
        <taxon>Sphaeropleales</taxon>
        <taxon>Selenastraceae</taxon>
        <taxon>Monoraphidium</taxon>
    </lineage>
</organism>
<keyword evidence="1" id="KW-0175">Coiled coil</keyword>
<dbReference type="GeneID" id="25739305"/>
<dbReference type="EMBL" id="KK101260">
    <property type="protein sequence ID" value="KIZ01532.1"/>
    <property type="molecule type" value="Genomic_DNA"/>
</dbReference>
<evidence type="ECO:0000313" key="3">
    <source>
        <dbReference type="EMBL" id="KIZ01532.1"/>
    </source>
</evidence>
<protein>
    <submittedName>
        <fullName evidence="3">Uncharacterized protein</fullName>
    </submittedName>
</protein>
<reference evidence="3 4" key="1">
    <citation type="journal article" date="2013" name="BMC Genomics">
        <title>Reconstruction of the lipid metabolism for the microalga Monoraphidium neglectum from its genome sequence reveals characteristics suitable for biofuel production.</title>
        <authorList>
            <person name="Bogen C."/>
            <person name="Al-Dilaimi A."/>
            <person name="Albersmeier A."/>
            <person name="Wichmann J."/>
            <person name="Grundmann M."/>
            <person name="Rupp O."/>
            <person name="Lauersen K.J."/>
            <person name="Blifernez-Klassen O."/>
            <person name="Kalinowski J."/>
            <person name="Goesmann A."/>
            <person name="Mussgnug J.H."/>
            <person name="Kruse O."/>
        </authorList>
    </citation>
    <scope>NUCLEOTIDE SEQUENCE [LARGE SCALE GENOMIC DNA]</scope>
    <source>
        <strain evidence="3 4">SAG 48.87</strain>
    </source>
</reference>
<evidence type="ECO:0000256" key="2">
    <source>
        <dbReference type="SAM" id="MobiDB-lite"/>
    </source>
</evidence>
<feature type="compositionally biased region" description="Low complexity" evidence="2">
    <location>
        <begin position="217"/>
        <end position="226"/>
    </location>
</feature>
<evidence type="ECO:0000256" key="1">
    <source>
        <dbReference type="SAM" id="Coils"/>
    </source>
</evidence>
<dbReference type="RefSeq" id="XP_013900551.1">
    <property type="nucleotide sequence ID" value="XM_014045097.1"/>
</dbReference>
<keyword evidence="4" id="KW-1185">Reference proteome</keyword>
<feature type="region of interest" description="Disordered" evidence="2">
    <location>
        <begin position="566"/>
        <end position="596"/>
    </location>
</feature>
<name>A0A0D2MLV3_9CHLO</name>
<feature type="region of interest" description="Disordered" evidence="2">
    <location>
        <begin position="1"/>
        <end position="65"/>
    </location>
</feature>
<sequence>MRPEEASRLHPLLTTALSSASEGLSNNVAPAHAAEAAQRRESAELDVDAGADATPSSSLSGSTSSGDLTPCLLISDSCDSDSAAGSSAAAISCHSLTTQTSVPLTEPSQHQPTLGSSSPSSGSAVVSVVFNISPIKLHLTVSSVTPAPPPAPACRESPEAKAVATNTPAATATASAGCQATVQAQTLAVDASTDTTVMMTVTPTSRILGPIRPTRIPASPRDSTAAPSPPSPAAAAPPSSGDAPASAHLMAPAPASEVAITPSSASRAALELLMQRRALTPPAPAGLLLPSPAMPQTANITPAALDLSLCCTPPPPASAGCGVCGKAGARAEAQAAATRAHAQHELEAAFRVHSASEARLQRQIESLTQQLAESRREAEALSRADAARRAAEAAALALGEPSSPILDQLAAAKTGGRVSSFFQLCGDGAAQADCAAAAEVLAALQNTLSFAQDVVAGGALLVDRAPCGSTQEEEEARHWLAAGSCGRNNTLSMVKCIAAQSLEASTLSADVSNSSGKVESGGSVVVLHTPLRTRSSRAINSSGTSAAASSGAACISGASSGLSRGPCAATNSGSGSGAGAAGGVGGPALSPVPEERLKGARKPCAPFLRRALSLGSSQPAVPREAPIEVAATLPAGGFDTVRWGRCISELGAQAASRVAACDEGTQTECTSHGRGGSGRVEVGWLGARLSVASSSLGAVPL</sequence>
<proteinExistence type="predicted"/>
<accession>A0A0D2MLV3</accession>
<feature type="compositionally biased region" description="Gly residues" evidence="2">
    <location>
        <begin position="574"/>
        <end position="586"/>
    </location>
</feature>
<feature type="coiled-coil region" evidence="1">
    <location>
        <begin position="357"/>
        <end position="384"/>
    </location>
</feature>